<evidence type="ECO:0000313" key="2">
    <source>
        <dbReference type="EMBL" id="MFD0763984.1"/>
    </source>
</evidence>
<proteinExistence type="predicted"/>
<reference evidence="3" key="1">
    <citation type="journal article" date="2019" name="Int. J. Syst. Evol. Microbiol.">
        <title>The Global Catalogue of Microorganisms (GCM) 10K type strain sequencing project: providing services to taxonomists for standard genome sequencing and annotation.</title>
        <authorList>
            <consortium name="The Broad Institute Genomics Platform"/>
            <consortium name="The Broad Institute Genome Sequencing Center for Infectious Disease"/>
            <person name="Wu L."/>
            <person name="Ma J."/>
        </authorList>
    </citation>
    <scope>NUCLEOTIDE SEQUENCE [LARGE SCALE GENOMIC DNA]</scope>
    <source>
        <strain evidence="3">CCUG 60742</strain>
    </source>
</reference>
<comment type="caution">
    <text evidence="2">The sequence shown here is derived from an EMBL/GenBank/DDBJ whole genome shotgun (WGS) entry which is preliminary data.</text>
</comment>
<dbReference type="Proteomes" id="UP001597073">
    <property type="component" value="Unassembled WGS sequence"/>
</dbReference>
<evidence type="ECO:0000313" key="3">
    <source>
        <dbReference type="Proteomes" id="UP001597073"/>
    </source>
</evidence>
<dbReference type="EMBL" id="JBHTIA010000003">
    <property type="protein sequence ID" value="MFD0763984.1"/>
    <property type="molecule type" value="Genomic_DNA"/>
</dbReference>
<gene>
    <name evidence="2" type="ORF">ACFQZI_03925</name>
</gene>
<protein>
    <submittedName>
        <fullName evidence="2">Uncharacterized protein</fullName>
    </submittedName>
</protein>
<keyword evidence="3" id="KW-1185">Reference proteome</keyword>
<name>A0ABW2ZCT3_9SPHI</name>
<feature type="compositionally biased region" description="Basic and acidic residues" evidence="1">
    <location>
        <begin position="49"/>
        <end position="68"/>
    </location>
</feature>
<accession>A0ABW2ZCT3</accession>
<organism evidence="2 3">
    <name type="scientific">Mucilaginibacter lutimaris</name>
    <dbReference type="NCBI Taxonomy" id="931629"/>
    <lineage>
        <taxon>Bacteria</taxon>
        <taxon>Pseudomonadati</taxon>
        <taxon>Bacteroidota</taxon>
        <taxon>Sphingobacteriia</taxon>
        <taxon>Sphingobacteriales</taxon>
        <taxon>Sphingobacteriaceae</taxon>
        <taxon>Mucilaginibacter</taxon>
    </lineage>
</organism>
<dbReference type="RefSeq" id="WP_377138685.1">
    <property type="nucleotide sequence ID" value="NZ_JBHTIA010000003.1"/>
</dbReference>
<feature type="region of interest" description="Disordered" evidence="1">
    <location>
        <begin position="38"/>
        <end position="68"/>
    </location>
</feature>
<evidence type="ECO:0000256" key="1">
    <source>
        <dbReference type="SAM" id="MobiDB-lite"/>
    </source>
</evidence>
<sequence>MTITINPQTEQEYQALVTFLNANGYDYQVDHVTQLPGNQIPPINLDETPETRAARDAERDNRGPRKLF</sequence>